<name>A0A4C1Z2E9_EUMVA</name>
<dbReference type="AlphaFoldDB" id="A0A4C1Z2E9"/>
<accession>A0A4C1Z2E9</accession>
<reference evidence="1 2" key="1">
    <citation type="journal article" date="2019" name="Commun. Biol.">
        <title>The bagworm genome reveals a unique fibroin gene that provides high tensile strength.</title>
        <authorList>
            <person name="Kono N."/>
            <person name="Nakamura H."/>
            <person name="Ohtoshi R."/>
            <person name="Tomita M."/>
            <person name="Numata K."/>
            <person name="Arakawa K."/>
        </authorList>
    </citation>
    <scope>NUCLEOTIDE SEQUENCE [LARGE SCALE GENOMIC DNA]</scope>
</reference>
<proteinExistence type="predicted"/>
<evidence type="ECO:0000313" key="1">
    <source>
        <dbReference type="EMBL" id="GBP81039.1"/>
    </source>
</evidence>
<organism evidence="1 2">
    <name type="scientific">Eumeta variegata</name>
    <name type="common">Bagworm moth</name>
    <name type="synonym">Eumeta japonica</name>
    <dbReference type="NCBI Taxonomy" id="151549"/>
    <lineage>
        <taxon>Eukaryota</taxon>
        <taxon>Metazoa</taxon>
        <taxon>Ecdysozoa</taxon>
        <taxon>Arthropoda</taxon>
        <taxon>Hexapoda</taxon>
        <taxon>Insecta</taxon>
        <taxon>Pterygota</taxon>
        <taxon>Neoptera</taxon>
        <taxon>Endopterygota</taxon>
        <taxon>Lepidoptera</taxon>
        <taxon>Glossata</taxon>
        <taxon>Ditrysia</taxon>
        <taxon>Tineoidea</taxon>
        <taxon>Psychidae</taxon>
        <taxon>Oiketicinae</taxon>
        <taxon>Eumeta</taxon>
    </lineage>
</organism>
<gene>
    <name evidence="1" type="ORF">EVAR_41035_1</name>
</gene>
<dbReference type="EMBL" id="BGZK01001493">
    <property type="protein sequence ID" value="GBP81039.1"/>
    <property type="molecule type" value="Genomic_DNA"/>
</dbReference>
<comment type="caution">
    <text evidence="1">The sequence shown here is derived from an EMBL/GenBank/DDBJ whole genome shotgun (WGS) entry which is preliminary data.</text>
</comment>
<dbReference type="Proteomes" id="UP000299102">
    <property type="component" value="Unassembled WGS sequence"/>
</dbReference>
<protein>
    <submittedName>
        <fullName evidence="1">Uncharacterized protein</fullName>
    </submittedName>
</protein>
<evidence type="ECO:0000313" key="2">
    <source>
        <dbReference type="Proteomes" id="UP000299102"/>
    </source>
</evidence>
<keyword evidence="2" id="KW-1185">Reference proteome</keyword>
<sequence length="94" mass="11488">MLERATNIDQGYHWKEWAMGYAWVPQRPVSNEWDDTRTTQSYHRTLSRRRRLREQLYRYCICRLLVSVLRFTLNHRPCAPTQPHAIFFPSYKSE</sequence>